<protein>
    <submittedName>
        <fullName evidence="1">Uncharacterized protein</fullName>
    </submittedName>
</protein>
<sequence>MMMQPPAESSFKYDDSSMEMETSMLAFSLKSFAASSPTFLASSTSDFLTLTVTFGSISAYNPSSMSNFRMFSYLLESCDNLTSAISASLKIVSKASSLVARILSLVLLAMVDLVICCARDAFLNLDSYCESMALISDRTIDAFSISYSSSAFNLISFAFSSASLVMNASIFRSSP</sequence>
<name>A0A9P8P2E4_9ASCO</name>
<organism evidence="1 2">
    <name type="scientific">Ogataea polymorpha</name>
    <dbReference type="NCBI Taxonomy" id="460523"/>
    <lineage>
        <taxon>Eukaryota</taxon>
        <taxon>Fungi</taxon>
        <taxon>Dikarya</taxon>
        <taxon>Ascomycota</taxon>
        <taxon>Saccharomycotina</taxon>
        <taxon>Pichiomycetes</taxon>
        <taxon>Pichiales</taxon>
        <taxon>Pichiaceae</taxon>
        <taxon>Ogataea</taxon>
    </lineage>
</organism>
<keyword evidence="2" id="KW-1185">Reference proteome</keyword>
<reference evidence="1" key="2">
    <citation type="submission" date="2021-01" db="EMBL/GenBank/DDBJ databases">
        <authorList>
            <person name="Schikora-Tamarit M.A."/>
        </authorList>
    </citation>
    <scope>NUCLEOTIDE SEQUENCE</scope>
    <source>
        <strain evidence="1">NCAIM Y.01608</strain>
    </source>
</reference>
<proteinExistence type="predicted"/>
<dbReference type="Proteomes" id="UP000788993">
    <property type="component" value="Unassembled WGS sequence"/>
</dbReference>
<dbReference type="EMBL" id="JAEUBD010001178">
    <property type="protein sequence ID" value="KAH3664553.1"/>
    <property type="molecule type" value="Genomic_DNA"/>
</dbReference>
<reference evidence="1" key="1">
    <citation type="journal article" date="2021" name="Open Biol.">
        <title>Shared evolutionary footprints suggest mitochondrial oxidative damage underlies multiple complex I losses in fungi.</title>
        <authorList>
            <person name="Schikora-Tamarit M.A."/>
            <person name="Marcet-Houben M."/>
            <person name="Nosek J."/>
            <person name="Gabaldon T."/>
        </authorList>
    </citation>
    <scope>NUCLEOTIDE SEQUENCE</scope>
    <source>
        <strain evidence="1">NCAIM Y.01608</strain>
    </source>
</reference>
<gene>
    <name evidence="1" type="ORF">OGATHE_003368</name>
</gene>
<dbReference type="AlphaFoldDB" id="A0A9P8P2E4"/>
<comment type="caution">
    <text evidence="1">The sequence shown here is derived from an EMBL/GenBank/DDBJ whole genome shotgun (WGS) entry which is preliminary data.</text>
</comment>
<evidence type="ECO:0000313" key="2">
    <source>
        <dbReference type="Proteomes" id="UP000788993"/>
    </source>
</evidence>
<accession>A0A9P8P2E4</accession>
<evidence type="ECO:0000313" key="1">
    <source>
        <dbReference type="EMBL" id="KAH3664553.1"/>
    </source>
</evidence>